<dbReference type="Proteomes" id="UP000007266">
    <property type="component" value="Linkage group 3"/>
</dbReference>
<protein>
    <submittedName>
        <fullName evidence="1">Uncharacterized protein</fullName>
    </submittedName>
</protein>
<reference evidence="1 2" key="2">
    <citation type="journal article" date="2010" name="Nucleic Acids Res.">
        <title>BeetleBase in 2010: revisions to provide comprehensive genomic information for Tribolium castaneum.</title>
        <authorList>
            <person name="Kim H.S."/>
            <person name="Murphy T."/>
            <person name="Xia J."/>
            <person name="Caragea D."/>
            <person name="Park Y."/>
            <person name="Beeman R.W."/>
            <person name="Lorenzen M.D."/>
            <person name="Butcher S."/>
            <person name="Manak J.R."/>
            <person name="Brown S.J."/>
        </authorList>
    </citation>
    <scope>GENOME REANNOTATION</scope>
    <source>
        <strain evidence="1 2">Georgia GA2</strain>
    </source>
</reference>
<accession>D6WIL7</accession>
<keyword evidence="2" id="KW-1185">Reference proteome</keyword>
<dbReference type="HOGENOM" id="CLU_2136659_0_0_1"/>
<sequence length="113" mass="12719">MEFNFVLPLASCQKRPADRTVPFKSFVYLAVLPRGRKSVLLAEQVPGRSIVRSWLCGNRQLQQWYIAHLVGKYSVPRLGSKLYHDCGILRRIPVAAPCGRKEVPPTASPFALK</sequence>
<dbReference type="EMBL" id="KQ971321">
    <property type="protein sequence ID" value="EEZ99995.1"/>
    <property type="molecule type" value="Genomic_DNA"/>
</dbReference>
<organism evidence="1 2">
    <name type="scientific">Tribolium castaneum</name>
    <name type="common">Red flour beetle</name>
    <dbReference type="NCBI Taxonomy" id="7070"/>
    <lineage>
        <taxon>Eukaryota</taxon>
        <taxon>Metazoa</taxon>
        <taxon>Ecdysozoa</taxon>
        <taxon>Arthropoda</taxon>
        <taxon>Hexapoda</taxon>
        <taxon>Insecta</taxon>
        <taxon>Pterygota</taxon>
        <taxon>Neoptera</taxon>
        <taxon>Endopterygota</taxon>
        <taxon>Coleoptera</taxon>
        <taxon>Polyphaga</taxon>
        <taxon>Cucujiformia</taxon>
        <taxon>Tenebrionidae</taxon>
        <taxon>Tenebrionidae incertae sedis</taxon>
        <taxon>Tribolium</taxon>
    </lineage>
</organism>
<gene>
    <name evidence="1" type="primary">GLEAN_02798</name>
    <name evidence="1" type="ORF">TcasGA2_TC002798</name>
</gene>
<proteinExistence type="predicted"/>
<evidence type="ECO:0000313" key="1">
    <source>
        <dbReference type="EMBL" id="EEZ99995.1"/>
    </source>
</evidence>
<evidence type="ECO:0000313" key="2">
    <source>
        <dbReference type="Proteomes" id="UP000007266"/>
    </source>
</evidence>
<name>D6WIL7_TRICA</name>
<dbReference type="AlphaFoldDB" id="D6WIL7"/>
<reference evidence="1 2" key="1">
    <citation type="journal article" date="2008" name="Nature">
        <title>The genome of the model beetle and pest Tribolium castaneum.</title>
        <authorList>
            <consortium name="Tribolium Genome Sequencing Consortium"/>
            <person name="Richards S."/>
            <person name="Gibbs R.A."/>
            <person name="Weinstock G.M."/>
            <person name="Brown S.J."/>
            <person name="Denell R."/>
            <person name="Beeman R.W."/>
            <person name="Gibbs R."/>
            <person name="Beeman R.W."/>
            <person name="Brown S.J."/>
            <person name="Bucher G."/>
            <person name="Friedrich M."/>
            <person name="Grimmelikhuijzen C.J."/>
            <person name="Klingler M."/>
            <person name="Lorenzen M."/>
            <person name="Richards S."/>
            <person name="Roth S."/>
            <person name="Schroder R."/>
            <person name="Tautz D."/>
            <person name="Zdobnov E.M."/>
            <person name="Muzny D."/>
            <person name="Gibbs R.A."/>
            <person name="Weinstock G.M."/>
            <person name="Attaway T."/>
            <person name="Bell S."/>
            <person name="Buhay C.J."/>
            <person name="Chandrabose M.N."/>
            <person name="Chavez D."/>
            <person name="Clerk-Blankenburg K.P."/>
            <person name="Cree A."/>
            <person name="Dao M."/>
            <person name="Davis C."/>
            <person name="Chacko J."/>
            <person name="Dinh H."/>
            <person name="Dugan-Rocha S."/>
            <person name="Fowler G."/>
            <person name="Garner T.T."/>
            <person name="Garnes J."/>
            <person name="Gnirke A."/>
            <person name="Hawes A."/>
            <person name="Hernandez J."/>
            <person name="Hines S."/>
            <person name="Holder M."/>
            <person name="Hume J."/>
            <person name="Jhangiani S.N."/>
            <person name="Joshi V."/>
            <person name="Khan Z.M."/>
            <person name="Jackson L."/>
            <person name="Kovar C."/>
            <person name="Kowis A."/>
            <person name="Lee S."/>
            <person name="Lewis L.R."/>
            <person name="Margolis J."/>
            <person name="Morgan M."/>
            <person name="Nazareth L.V."/>
            <person name="Nguyen N."/>
            <person name="Okwuonu G."/>
            <person name="Parker D."/>
            <person name="Richards S."/>
            <person name="Ruiz S.J."/>
            <person name="Santibanez J."/>
            <person name="Savard J."/>
            <person name="Scherer S.E."/>
            <person name="Schneider B."/>
            <person name="Sodergren E."/>
            <person name="Tautz D."/>
            <person name="Vattahil S."/>
            <person name="Villasana D."/>
            <person name="White C.S."/>
            <person name="Wright R."/>
            <person name="Park Y."/>
            <person name="Beeman R.W."/>
            <person name="Lord J."/>
            <person name="Oppert B."/>
            <person name="Lorenzen M."/>
            <person name="Brown S."/>
            <person name="Wang L."/>
            <person name="Savard J."/>
            <person name="Tautz D."/>
            <person name="Richards S."/>
            <person name="Weinstock G."/>
            <person name="Gibbs R.A."/>
            <person name="Liu Y."/>
            <person name="Worley K."/>
            <person name="Weinstock G."/>
            <person name="Elsik C.G."/>
            <person name="Reese J.T."/>
            <person name="Elhaik E."/>
            <person name="Landan G."/>
            <person name="Graur D."/>
            <person name="Arensburger P."/>
            <person name="Atkinson P."/>
            <person name="Beeman R.W."/>
            <person name="Beidler J."/>
            <person name="Brown S.J."/>
            <person name="Demuth J.P."/>
            <person name="Drury D.W."/>
            <person name="Du Y.Z."/>
            <person name="Fujiwara H."/>
            <person name="Lorenzen M."/>
            <person name="Maselli V."/>
            <person name="Osanai M."/>
            <person name="Park Y."/>
            <person name="Robertson H.M."/>
            <person name="Tu Z."/>
            <person name="Wang J.J."/>
            <person name="Wang S."/>
            <person name="Richards S."/>
            <person name="Song H."/>
            <person name="Zhang L."/>
            <person name="Sodergren E."/>
            <person name="Werner D."/>
            <person name="Stanke M."/>
            <person name="Morgenstern B."/>
            <person name="Solovyev V."/>
            <person name="Kosarev P."/>
            <person name="Brown G."/>
            <person name="Chen H.C."/>
            <person name="Ermolaeva O."/>
            <person name="Hlavina W."/>
            <person name="Kapustin Y."/>
            <person name="Kiryutin B."/>
            <person name="Kitts P."/>
            <person name="Maglott D."/>
            <person name="Pruitt K."/>
            <person name="Sapojnikov V."/>
            <person name="Souvorov A."/>
            <person name="Mackey A.J."/>
            <person name="Waterhouse R.M."/>
            <person name="Wyder S."/>
            <person name="Zdobnov E.M."/>
            <person name="Zdobnov E.M."/>
            <person name="Wyder S."/>
            <person name="Kriventseva E.V."/>
            <person name="Kadowaki T."/>
            <person name="Bork P."/>
            <person name="Aranda M."/>
            <person name="Bao R."/>
            <person name="Beermann A."/>
            <person name="Berns N."/>
            <person name="Bolognesi R."/>
            <person name="Bonneton F."/>
            <person name="Bopp D."/>
            <person name="Brown S.J."/>
            <person name="Bucher G."/>
            <person name="Butts T."/>
            <person name="Chaumot A."/>
            <person name="Denell R.E."/>
            <person name="Ferrier D.E."/>
            <person name="Friedrich M."/>
            <person name="Gordon C.M."/>
            <person name="Jindra M."/>
            <person name="Klingler M."/>
            <person name="Lan Q."/>
            <person name="Lattorff H.M."/>
            <person name="Laudet V."/>
            <person name="von Levetsow C."/>
            <person name="Liu Z."/>
            <person name="Lutz R."/>
            <person name="Lynch J.A."/>
            <person name="da Fonseca R.N."/>
            <person name="Posnien N."/>
            <person name="Reuter R."/>
            <person name="Roth S."/>
            <person name="Savard J."/>
            <person name="Schinko J.B."/>
            <person name="Schmitt C."/>
            <person name="Schoppmeier M."/>
            <person name="Schroder R."/>
            <person name="Shippy T.D."/>
            <person name="Simonnet F."/>
            <person name="Marques-Souza H."/>
            <person name="Tautz D."/>
            <person name="Tomoyasu Y."/>
            <person name="Trauner J."/>
            <person name="Van der Zee M."/>
            <person name="Vervoort M."/>
            <person name="Wittkopp N."/>
            <person name="Wimmer E.A."/>
            <person name="Yang X."/>
            <person name="Jones A.K."/>
            <person name="Sattelle D.B."/>
            <person name="Ebert P.R."/>
            <person name="Nelson D."/>
            <person name="Scott J.G."/>
            <person name="Beeman R.W."/>
            <person name="Muthukrishnan S."/>
            <person name="Kramer K.J."/>
            <person name="Arakane Y."/>
            <person name="Beeman R.W."/>
            <person name="Zhu Q."/>
            <person name="Hogenkamp D."/>
            <person name="Dixit R."/>
            <person name="Oppert B."/>
            <person name="Jiang H."/>
            <person name="Zou Z."/>
            <person name="Marshall J."/>
            <person name="Elpidina E."/>
            <person name="Vinokurov K."/>
            <person name="Oppert C."/>
            <person name="Zou Z."/>
            <person name="Evans J."/>
            <person name="Lu Z."/>
            <person name="Zhao P."/>
            <person name="Sumathipala N."/>
            <person name="Altincicek B."/>
            <person name="Vilcinskas A."/>
            <person name="Williams M."/>
            <person name="Hultmark D."/>
            <person name="Hetru C."/>
            <person name="Jiang H."/>
            <person name="Grimmelikhuijzen C.J."/>
            <person name="Hauser F."/>
            <person name="Cazzamali G."/>
            <person name="Williamson M."/>
            <person name="Park Y."/>
            <person name="Li B."/>
            <person name="Tanaka Y."/>
            <person name="Predel R."/>
            <person name="Neupert S."/>
            <person name="Schachtner J."/>
            <person name="Verleyen P."/>
            <person name="Raible F."/>
            <person name="Bork P."/>
            <person name="Friedrich M."/>
            <person name="Walden K.K."/>
            <person name="Robertson H.M."/>
            <person name="Angeli S."/>
            <person name="Foret S."/>
            <person name="Bucher G."/>
            <person name="Schuetz S."/>
            <person name="Maleszka R."/>
            <person name="Wimmer E.A."/>
            <person name="Beeman R.W."/>
            <person name="Lorenzen M."/>
            <person name="Tomoyasu Y."/>
            <person name="Miller S.C."/>
            <person name="Grossmann D."/>
            <person name="Bucher G."/>
        </authorList>
    </citation>
    <scope>NUCLEOTIDE SEQUENCE [LARGE SCALE GENOMIC DNA]</scope>
    <source>
        <strain evidence="1 2">Georgia GA2</strain>
    </source>
</reference>